<gene>
    <name evidence="1" type="ORF">ICJ55_05690</name>
</gene>
<sequence>MKPFNLEEALAGEPVKLRSGRKAYIKYSLKAEKVECGVYSEIQGYVLNERNQFLYACSWTEEGNYYDFNSEDDIIGMWEEQQPRITLNLPAPLKEPREGMCFIKWGMIYKSNWVKSTPLKCMEQERLKEGGYFANEQDAQEWIDAMKNNRA</sequence>
<reference evidence="1 2" key="1">
    <citation type="submission" date="2020-09" db="EMBL/GenBank/DDBJ databases">
        <title>Mannheimia bovis sp.nov., isolated from a cow.</title>
        <authorList>
            <person name="Li F."/>
        </authorList>
    </citation>
    <scope>NUCLEOTIDE SEQUENCE [LARGE SCALE GENOMIC DNA]</scope>
    <source>
        <strain evidence="1 2">ZY190616</strain>
    </source>
</reference>
<keyword evidence="1" id="KW-0670">Pyruvate</keyword>
<organism evidence="1 2">
    <name type="scientific">Mannheimia bovis</name>
    <dbReference type="NCBI Taxonomy" id="2770636"/>
    <lineage>
        <taxon>Bacteria</taxon>
        <taxon>Pseudomonadati</taxon>
        <taxon>Pseudomonadota</taxon>
        <taxon>Gammaproteobacteria</taxon>
        <taxon>Pasteurellales</taxon>
        <taxon>Pasteurellaceae</taxon>
        <taxon>Mannheimia</taxon>
    </lineage>
</organism>
<keyword evidence="1" id="KW-0808">Transferase</keyword>
<dbReference type="AlphaFoldDB" id="A0A7H1BZW2"/>
<dbReference type="GO" id="GO:0016301">
    <property type="term" value="F:kinase activity"/>
    <property type="evidence" value="ECO:0007669"/>
    <property type="project" value="UniProtKB-KW"/>
</dbReference>
<dbReference type="KEGG" id="mbos:ICJ55_05690"/>
<keyword evidence="1" id="KW-0418">Kinase</keyword>
<dbReference type="Proteomes" id="UP000576260">
    <property type="component" value="Chromosome"/>
</dbReference>
<evidence type="ECO:0000313" key="1">
    <source>
        <dbReference type="EMBL" id="QNS14267.1"/>
    </source>
</evidence>
<proteinExistence type="predicted"/>
<accession>A0A7H1BZW2</accession>
<dbReference type="RefSeq" id="WP_188155930.1">
    <property type="nucleotide sequence ID" value="NZ_CP061280.1"/>
</dbReference>
<evidence type="ECO:0000313" key="2">
    <source>
        <dbReference type="Proteomes" id="UP000576260"/>
    </source>
</evidence>
<protein>
    <submittedName>
        <fullName evidence="1">Pyruvate kinase</fullName>
    </submittedName>
</protein>
<name>A0A7H1BZW2_9PAST</name>
<dbReference type="EMBL" id="CP061280">
    <property type="protein sequence ID" value="QNS14267.1"/>
    <property type="molecule type" value="Genomic_DNA"/>
</dbReference>
<keyword evidence="2" id="KW-1185">Reference proteome</keyword>